<protein>
    <submittedName>
        <fullName evidence="1">Uncharacterized protein</fullName>
    </submittedName>
</protein>
<evidence type="ECO:0000313" key="1">
    <source>
        <dbReference type="EMBL" id="OAG08137.1"/>
    </source>
</evidence>
<keyword evidence="2" id="KW-1185">Reference proteome</keyword>
<dbReference type="AlphaFoldDB" id="A0A177CMY8"/>
<gene>
    <name evidence="1" type="ORF">CC84DRAFT_1162132</name>
</gene>
<sequence>MFFCLASDVSSNTSLSPQHISLNRRVKSHASHSLLQHVSRAVLIQTGTRSVTSLHLTQATLLNDPLLSSR</sequence>
<proteinExistence type="predicted"/>
<dbReference type="Proteomes" id="UP000077069">
    <property type="component" value="Unassembled WGS sequence"/>
</dbReference>
<dbReference type="GeneID" id="28761401"/>
<evidence type="ECO:0000313" key="2">
    <source>
        <dbReference type="Proteomes" id="UP000077069"/>
    </source>
</evidence>
<dbReference type="RefSeq" id="XP_018038502.1">
    <property type="nucleotide sequence ID" value="XM_018177915.1"/>
</dbReference>
<dbReference type="EMBL" id="KV441550">
    <property type="protein sequence ID" value="OAG08137.1"/>
    <property type="molecule type" value="Genomic_DNA"/>
</dbReference>
<accession>A0A177CMY8</accession>
<organism evidence="1 2">
    <name type="scientific">Paraphaeosphaeria sporulosa</name>
    <dbReference type="NCBI Taxonomy" id="1460663"/>
    <lineage>
        <taxon>Eukaryota</taxon>
        <taxon>Fungi</taxon>
        <taxon>Dikarya</taxon>
        <taxon>Ascomycota</taxon>
        <taxon>Pezizomycotina</taxon>
        <taxon>Dothideomycetes</taxon>
        <taxon>Pleosporomycetidae</taxon>
        <taxon>Pleosporales</taxon>
        <taxon>Massarineae</taxon>
        <taxon>Didymosphaeriaceae</taxon>
        <taxon>Paraphaeosphaeria</taxon>
    </lineage>
</organism>
<dbReference type="InParanoid" id="A0A177CMY8"/>
<name>A0A177CMY8_9PLEO</name>
<reference evidence="1 2" key="1">
    <citation type="submission" date="2016-05" db="EMBL/GenBank/DDBJ databases">
        <title>Comparative analysis of secretome profiles of manganese(II)-oxidizing ascomycete fungi.</title>
        <authorList>
            <consortium name="DOE Joint Genome Institute"/>
            <person name="Zeiner C.A."/>
            <person name="Purvine S.O."/>
            <person name="Zink E.M."/>
            <person name="Wu S."/>
            <person name="Pasa-Tolic L."/>
            <person name="Chaput D.L."/>
            <person name="Haridas S."/>
            <person name="Grigoriev I.V."/>
            <person name="Santelli C.M."/>
            <person name="Hansel C.M."/>
        </authorList>
    </citation>
    <scope>NUCLEOTIDE SEQUENCE [LARGE SCALE GENOMIC DNA]</scope>
    <source>
        <strain evidence="1 2">AP3s5-JAC2a</strain>
    </source>
</reference>